<dbReference type="eggNOG" id="COG3210">
    <property type="taxonomic scope" value="Bacteria"/>
</dbReference>
<reference evidence="2 3" key="1">
    <citation type="journal article" date="2009" name="PLoS Genet.">
        <title>The complete genome and proteome of Laribacter hongkongensis reveal potential mechanisms for adaptations to different temperatures and habitats.</title>
        <authorList>
            <person name="Woo P.C."/>
            <person name="Lau S.K."/>
            <person name="Tse H."/>
            <person name="Teng J.L."/>
            <person name="Curreem S.O."/>
            <person name="Tsang A.K."/>
            <person name="Fan R.Y."/>
            <person name="Wong G.K."/>
            <person name="Huang Y."/>
            <person name="Loman N.J."/>
            <person name="Snyder L.A."/>
            <person name="Cai J.J."/>
            <person name="Huang J.D."/>
            <person name="Mak W."/>
            <person name="Pallen M.J."/>
            <person name="Lok S."/>
            <person name="Yuen K.Y."/>
        </authorList>
    </citation>
    <scope>NUCLEOTIDE SEQUENCE [LARGE SCALE GENOMIC DNA]</scope>
    <source>
        <strain evidence="2 3">HLHK9</strain>
    </source>
</reference>
<dbReference type="HOGENOM" id="CLU_374612_0_0_4"/>
<dbReference type="KEGG" id="lhk:LHK_02990"/>
<organism evidence="2 3">
    <name type="scientific">Laribacter hongkongensis (strain HLHK9)</name>
    <dbReference type="NCBI Taxonomy" id="557598"/>
    <lineage>
        <taxon>Bacteria</taxon>
        <taxon>Pseudomonadati</taxon>
        <taxon>Pseudomonadota</taxon>
        <taxon>Betaproteobacteria</taxon>
        <taxon>Neisseriales</taxon>
        <taxon>Aquaspirillaceae</taxon>
        <taxon>Laribacter</taxon>
    </lineage>
</organism>
<keyword evidence="3" id="KW-1185">Reference proteome</keyword>
<dbReference type="STRING" id="557598.LHK_02990"/>
<sequence length="741" mass="74880">MNKTHRIVWSTVRQAYVVAHEFATACGKPAATRVAAACAASLLGTTPVLADWIDLPSSTITTIVNAGDRVILPAGESIDVSDGPAVRITGIQNGMITSSFVNDGHIHASGAYTAIEIDSNTLGGFVNHDHIAGSNGGVLFSGTNVLGVQNSGRVEGFTTHGIEFRHATLNTITEDSTVFINETGGHVSSANQSALDINTGSTAYGDIINQGNMGGGKHALSIRDSTVYGQILNEGTMLGATSSILISGSTITGPVADAAGNRVAIENSGLLQTGLVVDDSVINGTIINRGVIASDTPPNGGPGDSHAVSVQSDSSITGLINEATGVINGGVAVAGAVGTAGLLNAGTINTRVEGLLYQDGAMAGSIRNTGTMTGFQAGWDALHAEGIVVLNAQVAGGVQNAGLIAGVNSGIRLDNTQITGGLHNESGATITLAPLRDDDDPSTRRGSAILVNGGQVSGGIINAGTLDASSGRSGIELANHAEVNGNVVNSGTIHASLGGVVVSDSTVNGLIDNQGTIQTGHLNNLYVNDINGVLITGASTLNGVTGADGNKLAIRNSGTITSNDGASLRISGIPDLAAPQPTSAGSMGPEMPPLTIHGNIVNEATGILDNSNGGQDAVAIEYAYIDGSLINNGKLLTRGTGINMNQSWITGNLVNNGEIQMDGGIAMTINNTWIDGQLANSGKITGSSESYGIQLENATLSQGFMNAATGEIKSLGDALDITDSTITGGILNAGQDRIHRL</sequence>
<evidence type="ECO:0000313" key="2">
    <source>
        <dbReference type="EMBL" id="ACO75968.1"/>
    </source>
</evidence>
<name>C1D5F1_LARHH</name>
<feature type="domain" description="ESPR" evidence="1">
    <location>
        <begin position="1"/>
        <end position="48"/>
    </location>
</feature>
<evidence type="ECO:0000313" key="3">
    <source>
        <dbReference type="Proteomes" id="UP000002010"/>
    </source>
</evidence>
<accession>C1D5F1</accession>
<evidence type="ECO:0000259" key="1">
    <source>
        <dbReference type="Pfam" id="PF13018"/>
    </source>
</evidence>
<dbReference type="EMBL" id="CP001154">
    <property type="protein sequence ID" value="ACO75968.1"/>
    <property type="molecule type" value="Genomic_DNA"/>
</dbReference>
<gene>
    <name evidence="2" type="ordered locus">LHK_02990</name>
</gene>
<dbReference type="InterPro" id="IPR024973">
    <property type="entry name" value="ESPR"/>
</dbReference>
<protein>
    <recommendedName>
        <fullName evidence="1">ESPR domain-containing protein</fullName>
    </recommendedName>
</protein>
<dbReference type="Proteomes" id="UP000002010">
    <property type="component" value="Chromosome"/>
</dbReference>
<proteinExistence type="predicted"/>
<dbReference type="Pfam" id="PF13018">
    <property type="entry name" value="ESPR"/>
    <property type="match status" value="1"/>
</dbReference>
<dbReference type="AlphaFoldDB" id="C1D5F1"/>
<dbReference type="RefSeq" id="WP_012698431.1">
    <property type="nucleotide sequence ID" value="NC_012559.1"/>
</dbReference>